<accession>K1SAQ5</accession>
<evidence type="ECO:0000313" key="1">
    <source>
        <dbReference type="EMBL" id="EKC52494.1"/>
    </source>
</evidence>
<organism evidence="1">
    <name type="scientific">human gut metagenome</name>
    <dbReference type="NCBI Taxonomy" id="408170"/>
    <lineage>
        <taxon>unclassified sequences</taxon>
        <taxon>metagenomes</taxon>
        <taxon>organismal metagenomes</taxon>
    </lineage>
</organism>
<comment type="caution">
    <text evidence="1">The sequence shown here is derived from an EMBL/GenBank/DDBJ whole genome shotgun (WGS) entry which is preliminary data.</text>
</comment>
<dbReference type="AlphaFoldDB" id="K1SAQ5"/>
<gene>
    <name evidence="1" type="ORF">LEA_16862</name>
</gene>
<proteinExistence type="predicted"/>
<dbReference type="EMBL" id="AJWY01011531">
    <property type="protein sequence ID" value="EKC52494.1"/>
    <property type="molecule type" value="Genomic_DNA"/>
</dbReference>
<protein>
    <submittedName>
        <fullName evidence="1">Uncharacterized protein</fullName>
    </submittedName>
</protein>
<feature type="non-terminal residue" evidence="1">
    <location>
        <position position="36"/>
    </location>
</feature>
<reference evidence="1" key="1">
    <citation type="journal article" date="2013" name="Environ. Microbiol.">
        <title>Microbiota from the distal guts of lean and obese adolescents exhibit partial functional redundancy besides clear differences in community structure.</title>
        <authorList>
            <person name="Ferrer M."/>
            <person name="Ruiz A."/>
            <person name="Lanza F."/>
            <person name="Haange S.B."/>
            <person name="Oberbach A."/>
            <person name="Till H."/>
            <person name="Bargiela R."/>
            <person name="Campoy C."/>
            <person name="Segura M.T."/>
            <person name="Richter M."/>
            <person name="von Bergen M."/>
            <person name="Seifert J."/>
            <person name="Suarez A."/>
        </authorList>
    </citation>
    <scope>NUCLEOTIDE SEQUENCE</scope>
</reference>
<name>K1SAQ5_9ZZZZ</name>
<sequence length="36" mass="4163">MLHFIAIWHKVQHTIIRKLDYIAAGGIINMVNMVNT</sequence>